<keyword evidence="6" id="KW-1185">Reference proteome</keyword>
<evidence type="ECO:0000313" key="5">
    <source>
        <dbReference type="EMBL" id="MEI4802578.1"/>
    </source>
</evidence>
<comment type="similarity">
    <text evidence="1 4">Belongs to the bacterial histone-like protein family.</text>
</comment>
<proteinExistence type="inferred from homology"/>
<dbReference type="InterPro" id="IPR020816">
    <property type="entry name" value="Histone-like_DNA-bd_CS"/>
</dbReference>
<dbReference type="PANTHER" id="PTHR33175">
    <property type="entry name" value="DNA-BINDING PROTEIN HU"/>
    <property type="match status" value="1"/>
</dbReference>
<dbReference type="Proteomes" id="UP001372526">
    <property type="component" value="Unassembled WGS sequence"/>
</dbReference>
<gene>
    <name evidence="5" type="ORF">WAZ07_14885</name>
</gene>
<evidence type="ECO:0000256" key="2">
    <source>
        <dbReference type="ARBA" id="ARBA00023067"/>
    </source>
</evidence>
<reference evidence="5 6" key="1">
    <citation type="submission" date="2024-01" db="EMBL/GenBank/DDBJ databases">
        <title>Seven novel Bacillus-like species.</title>
        <authorList>
            <person name="Liu G."/>
        </authorList>
    </citation>
    <scope>NUCLEOTIDE SEQUENCE [LARGE SCALE GENOMIC DNA]</scope>
    <source>
        <strain evidence="5 6">FJAT-51639</strain>
    </source>
</reference>
<evidence type="ECO:0000256" key="1">
    <source>
        <dbReference type="ARBA" id="ARBA00010529"/>
    </source>
</evidence>
<dbReference type="SUPFAM" id="SSF47729">
    <property type="entry name" value="IHF-like DNA-binding proteins"/>
    <property type="match status" value="1"/>
</dbReference>
<keyword evidence="2" id="KW-0226">DNA condensation</keyword>
<evidence type="ECO:0000256" key="3">
    <source>
        <dbReference type="ARBA" id="ARBA00023125"/>
    </source>
</evidence>
<dbReference type="Gene3D" id="4.10.520.10">
    <property type="entry name" value="IHF-like DNA-binding proteins"/>
    <property type="match status" value="1"/>
</dbReference>
<organism evidence="5 6">
    <name type="scientific">Bacillus bruguierae</name>
    <dbReference type="NCBI Taxonomy" id="3127667"/>
    <lineage>
        <taxon>Bacteria</taxon>
        <taxon>Bacillati</taxon>
        <taxon>Bacillota</taxon>
        <taxon>Bacilli</taxon>
        <taxon>Bacillales</taxon>
        <taxon>Bacillaceae</taxon>
        <taxon>Bacillus</taxon>
    </lineage>
</organism>
<dbReference type="PRINTS" id="PR01727">
    <property type="entry name" value="DNABINDINGHU"/>
</dbReference>
<dbReference type="GO" id="GO:0003677">
    <property type="term" value="F:DNA binding"/>
    <property type="evidence" value="ECO:0007669"/>
    <property type="project" value="UniProtKB-KW"/>
</dbReference>
<dbReference type="InterPro" id="IPR000119">
    <property type="entry name" value="Hist_DNA-bd"/>
</dbReference>
<dbReference type="SMART" id="SM00411">
    <property type="entry name" value="BHL"/>
    <property type="match status" value="1"/>
</dbReference>
<dbReference type="PROSITE" id="PS00045">
    <property type="entry name" value="HISTONE_LIKE"/>
    <property type="match status" value="1"/>
</dbReference>
<dbReference type="CDD" id="cd13831">
    <property type="entry name" value="HU"/>
    <property type="match status" value="1"/>
</dbReference>
<accession>A0ABU8FJ91</accession>
<sequence length="90" mass="9956">MNKTELIKKVAEQTALSQKDVATCLQTIFEQITHTLQNGESVQLIGFGTFEVRERSARTGRNPQTGEEIQLPATKVPAFKAGKQLKEAVK</sequence>
<protein>
    <submittedName>
        <fullName evidence="5">HU family DNA-binding protein</fullName>
    </submittedName>
</protein>
<dbReference type="EMBL" id="JBAWSX010000008">
    <property type="protein sequence ID" value="MEI4802578.1"/>
    <property type="molecule type" value="Genomic_DNA"/>
</dbReference>
<evidence type="ECO:0000256" key="4">
    <source>
        <dbReference type="RuleBase" id="RU003939"/>
    </source>
</evidence>
<name>A0ABU8FJ91_9BACI</name>
<keyword evidence="3 5" id="KW-0238">DNA-binding</keyword>
<dbReference type="RefSeq" id="WP_336473097.1">
    <property type="nucleotide sequence ID" value="NZ_JBAWSX010000008.1"/>
</dbReference>
<comment type="caution">
    <text evidence="5">The sequence shown here is derived from an EMBL/GenBank/DDBJ whole genome shotgun (WGS) entry which is preliminary data.</text>
</comment>
<dbReference type="PANTHER" id="PTHR33175:SF3">
    <property type="entry name" value="DNA-BINDING PROTEIN HU-BETA"/>
    <property type="match status" value="1"/>
</dbReference>
<evidence type="ECO:0000313" key="6">
    <source>
        <dbReference type="Proteomes" id="UP001372526"/>
    </source>
</evidence>
<dbReference type="InterPro" id="IPR010992">
    <property type="entry name" value="IHF-like_DNA-bd_dom_sf"/>
</dbReference>
<dbReference type="Pfam" id="PF00216">
    <property type="entry name" value="Bac_DNA_binding"/>
    <property type="match status" value="1"/>
</dbReference>